<evidence type="ECO:0000256" key="3">
    <source>
        <dbReference type="ARBA" id="ARBA00022989"/>
    </source>
</evidence>
<keyword evidence="7" id="KW-1185">Reference proteome</keyword>
<dbReference type="Pfam" id="PF01094">
    <property type="entry name" value="ANF_receptor"/>
    <property type="match status" value="1"/>
</dbReference>
<sequence>MASPTTVFVVIIVFLTILSAAKATGTVKIGLMLPLYGEGGPYQPIGRTVPGAFDLAVQHVNEKNVINGYTLEWSWKNTNCSTDNALIDIMEFWEDGYFGIVGPGCSCVHEGRVASSVYMPMIAYMCNDDGVYDKEVFEFPTFFRATPHGSTVASPIVTLYQEMGWKVTSIIASDDQIYQSTYYTVKTLFDSNSINIMNYRSFNSSFKPDNGDVSPFLDIITETAVTTRIYLFLGRQPHLQQFAIDMENEGLLKGDYLIIGVSIDFQLRNSQDYTDTGVNSEITRQAFKSVLIVELQQPAMNNTELESYIAVIRNRSAETFGIDNTLT</sequence>
<evidence type="ECO:0000259" key="6">
    <source>
        <dbReference type="Pfam" id="PF01094"/>
    </source>
</evidence>
<dbReference type="RefSeq" id="XP_006821922.1">
    <property type="nucleotide sequence ID" value="XM_006821859.1"/>
</dbReference>
<comment type="subcellular location">
    <subcellularLocation>
        <location evidence="1">Membrane</location>
    </subcellularLocation>
</comment>
<dbReference type="Gene3D" id="3.40.50.2300">
    <property type="match status" value="2"/>
</dbReference>
<dbReference type="PANTHER" id="PTHR44755">
    <property type="entry name" value="NATRIURETIC PEPTIDE RECEPTOR 3-RELATED"/>
    <property type="match status" value="1"/>
</dbReference>
<dbReference type="PANTHER" id="PTHR44755:SF8">
    <property type="entry name" value="RECEPTOR LIGAND BINDING REGION DOMAIN-CONTAINING PROTEIN"/>
    <property type="match status" value="1"/>
</dbReference>
<accession>A0ABM0MPI1</accession>
<evidence type="ECO:0000256" key="1">
    <source>
        <dbReference type="ARBA" id="ARBA00004370"/>
    </source>
</evidence>
<keyword evidence="5" id="KW-0732">Signal</keyword>
<name>A0ABM0MPI1_SACKO</name>
<feature type="non-terminal residue" evidence="8">
    <location>
        <position position="327"/>
    </location>
</feature>
<organism evidence="7 8">
    <name type="scientific">Saccoglossus kowalevskii</name>
    <name type="common">Acorn worm</name>
    <dbReference type="NCBI Taxonomy" id="10224"/>
    <lineage>
        <taxon>Eukaryota</taxon>
        <taxon>Metazoa</taxon>
        <taxon>Hemichordata</taxon>
        <taxon>Enteropneusta</taxon>
        <taxon>Harrimaniidae</taxon>
        <taxon>Saccoglossus</taxon>
    </lineage>
</organism>
<protein>
    <submittedName>
        <fullName evidence="8">Resact receptor-like</fullName>
    </submittedName>
</protein>
<evidence type="ECO:0000313" key="8">
    <source>
        <dbReference type="RefSeq" id="XP_006821922.1"/>
    </source>
</evidence>
<gene>
    <name evidence="8" type="primary">LOC102805397</name>
</gene>
<keyword evidence="2" id="KW-0812">Transmembrane</keyword>
<evidence type="ECO:0000256" key="4">
    <source>
        <dbReference type="ARBA" id="ARBA00023136"/>
    </source>
</evidence>
<feature type="chain" id="PRO_5046609428" evidence="5">
    <location>
        <begin position="24"/>
        <end position="327"/>
    </location>
</feature>
<dbReference type="InterPro" id="IPR028082">
    <property type="entry name" value="Peripla_BP_I"/>
</dbReference>
<proteinExistence type="predicted"/>
<dbReference type="GeneID" id="102805397"/>
<keyword evidence="4" id="KW-0472">Membrane</keyword>
<evidence type="ECO:0000313" key="7">
    <source>
        <dbReference type="Proteomes" id="UP000694865"/>
    </source>
</evidence>
<dbReference type="Proteomes" id="UP000694865">
    <property type="component" value="Unplaced"/>
</dbReference>
<dbReference type="InterPro" id="IPR052612">
    <property type="entry name" value="ANP_Clearance_Receptor"/>
</dbReference>
<reference evidence="8" key="1">
    <citation type="submission" date="2025-08" db="UniProtKB">
        <authorList>
            <consortium name="RefSeq"/>
        </authorList>
    </citation>
    <scope>IDENTIFICATION</scope>
    <source>
        <tissue evidence="8">Testes</tissue>
    </source>
</reference>
<evidence type="ECO:0000256" key="5">
    <source>
        <dbReference type="SAM" id="SignalP"/>
    </source>
</evidence>
<feature type="signal peptide" evidence="5">
    <location>
        <begin position="1"/>
        <end position="23"/>
    </location>
</feature>
<feature type="domain" description="Receptor ligand binding region" evidence="6">
    <location>
        <begin position="51"/>
        <end position="301"/>
    </location>
</feature>
<keyword evidence="3" id="KW-1133">Transmembrane helix</keyword>
<dbReference type="InterPro" id="IPR001828">
    <property type="entry name" value="ANF_lig-bd_rcpt"/>
</dbReference>
<dbReference type="SUPFAM" id="SSF53822">
    <property type="entry name" value="Periplasmic binding protein-like I"/>
    <property type="match status" value="1"/>
</dbReference>
<evidence type="ECO:0000256" key="2">
    <source>
        <dbReference type="ARBA" id="ARBA00022692"/>
    </source>
</evidence>